<feature type="transmembrane region" description="Helical" evidence="9">
    <location>
        <begin position="81"/>
        <end position="105"/>
    </location>
</feature>
<evidence type="ECO:0000313" key="10">
    <source>
        <dbReference type="EMBL" id="ADL50992.1"/>
    </source>
</evidence>
<keyword evidence="5 9" id="KW-0812">Transmembrane</keyword>
<dbReference type="OrthoDB" id="9803495at2"/>
<dbReference type="GO" id="GO:0015225">
    <property type="term" value="F:biotin transmembrane transporter activity"/>
    <property type="evidence" value="ECO:0007669"/>
    <property type="project" value="UniProtKB-UniRule"/>
</dbReference>
<dbReference type="EMBL" id="CP002160">
    <property type="protein sequence ID" value="ADL50992.1"/>
    <property type="molecule type" value="Genomic_DNA"/>
</dbReference>
<proteinExistence type="inferred from homology"/>
<accession>D9SUT7</accession>
<reference evidence="10 11" key="1">
    <citation type="submission" date="2010-08" db="EMBL/GenBank/DDBJ databases">
        <title>Complete sequence of Clostridium cellulovorans 743B.</title>
        <authorList>
            <consortium name="US DOE Joint Genome Institute"/>
            <person name="Lucas S."/>
            <person name="Copeland A."/>
            <person name="Lapidus A."/>
            <person name="Cheng J.-F."/>
            <person name="Bruce D."/>
            <person name="Goodwin L."/>
            <person name="Pitluck S."/>
            <person name="Chertkov O."/>
            <person name="Detter J.C."/>
            <person name="Han C."/>
            <person name="Tapia R."/>
            <person name="Land M."/>
            <person name="Hauser L."/>
            <person name="Chang Y.-J."/>
            <person name="Jeffries C."/>
            <person name="Kyrpides N."/>
            <person name="Ivanova N."/>
            <person name="Mikhailova N."/>
            <person name="Hemme C.L."/>
            <person name="Woyke T."/>
        </authorList>
    </citation>
    <scope>NUCLEOTIDE SEQUENCE [LARGE SCALE GENOMIC DNA]</scope>
    <source>
        <strain evidence="11">ATCC 35296 / DSM 3052 / OCM 3 / 743B</strain>
    </source>
</reference>
<dbReference type="RefSeq" id="WP_010076151.1">
    <property type="nucleotide sequence ID" value="NC_014393.1"/>
</dbReference>
<evidence type="ECO:0000256" key="4">
    <source>
        <dbReference type="ARBA" id="ARBA00022475"/>
    </source>
</evidence>
<comment type="similarity">
    <text evidence="2 8">Belongs to the BioY family.</text>
</comment>
<organism evidence="10 11">
    <name type="scientific">Clostridium cellulovorans (strain ATCC 35296 / DSM 3052 / OCM 3 / 743B)</name>
    <dbReference type="NCBI Taxonomy" id="573061"/>
    <lineage>
        <taxon>Bacteria</taxon>
        <taxon>Bacillati</taxon>
        <taxon>Bacillota</taxon>
        <taxon>Clostridia</taxon>
        <taxon>Eubacteriales</taxon>
        <taxon>Clostridiaceae</taxon>
        <taxon>Clostridium</taxon>
    </lineage>
</organism>
<evidence type="ECO:0000256" key="5">
    <source>
        <dbReference type="ARBA" id="ARBA00022692"/>
    </source>
</evidence>
<evidence type="ECO:0000256" key="8">
    <source>
        <dbReference type="PIRNR" id="PIRNR016661"/>
    </source>
</evidence>
<keyword evidence="6 9" id="KW-1133">Transmembrane helix</keyword>
<dbReference type="Gene3D" id="1.10.1760.20">
    <property type="match status" value="1"/>
</dbReference>
<evidence type="ECO:0000256" key="6">
    <source>
        <dbReference type="ARBA" id="ARBA00022989"/>
    </source>
</evidence>
<dbReference type="InterPro" id="IPR003784">
    <property type="entry name" value="BioY"/>
</dbReference>
<dbReference type="KEGG" id="ccb:Clocel_1237"/>
<keyword evidence="3 8" id="KW-0813">Transport</keyword>
<feature type="transmembrane region" description="Helical" evidence="9">
    <location>
        <begin position="12"/>
        <end position="35"/>
    </location>
</feature>
<dbReference type="AlphaFoldDB" id="D9SUT7"/>
<evidence type="ECO:0000256" key="1">
    <source>
        <dbReference type="ARBA" id="ARBA00004651"/>
    </source>
</evidence>
<dbReference type="HOGENOM" id="CLU_077931_1_1_9"/>
<gene>
    <name evidence="10" type="ordered locus">Clocel_1237</name>
</gene>
<sequence length="181" mass="20034">MNKKLSVKDITTVSLLTALLCISSYIAFVLPFTTVKFTAQTIVINITAMILKPKHSVLAMVIYISLGIVGIPVFPGGNSGVGYLFSAVGGFYIGFLVAAVIMSVIKGDKLSYLRYVIVMIVVGMPIIYLFGTIQMSYILKKDFYDTLKVAVFPFIPWDVAKCFLSAFIAIRVNKYLKYKRS</sequence>
<dbReference type="PANTHER" id="PTHR34295:SF4">
    <property type="entry name" value="BIOTIN TRANSPORTER BIOY-RELATED"/>
    <property type="match status" value="1"/>
</dbReference>
<evidence type="ECO:0000313" key="11">
    <source>
        <dbReference type="Proteomes" id="UP000002730"/>
    </source>
</evidence>
<evidence type="ECO:0000256" key="9">
    <source>
        <dbReference type="SAM" id="Phobius"/>
    </source>
</evidence>
<protein>
    <recommendedName>
        <fullName evidence="8">Biotin transporter</fullName>
    </recommendedName>
</protein>
<dbReference type="eggNOG" id="COG1268">
    <property type="taxonomic scope" value="Bacteria"/>
</dbReference>
<evidence type="ECO:0000256" key="7">
    <source>
        <dbReference type="ARBA" id="ARBA00023136"/>
    </source>
</evidence>
<dbReference type="Pfam" id="PF02632">
    <property type="entry name" value="BioY"/>
    <property type="match status" value="1"/>
</dbReference>
<dbReference type="GO" id="GO:0005886">
    <property type="term" value="C:plasma membrane"/>
    <property type="evidence" value="ECO:0007669"/>
    <property type="project" value="UniProtKB-SubCell"/>
</dbReference>
<feature type="transmembrane region" description="Helical" evidence="9">
    <location>
        <begin position="56"/>
        <end position="75"/>
    </location>
</feature>
<evidence type="ECO:0000256" key="2">
    <source>
        <dbReference type="ARBA" id="ARBA00010692"/>
    </source>
</evidence>
<keyword evidence="11" id="KW-1185">Reference proteome</keyword>
<dbReference type="Proteomes" id="UP000002730">
    <property type="component" value="Chromosome"/>
</dbReference>
<evidence type="ECO:0000256" key="3">
    <source>
        <dbReference type="ARBA" id="ARBA00022448"/>
    </source>
</evidence>
<dbReference type="STRING" id="573061.Clocel_1237"/>
<feature type="transmembrane region" description="Helical" evidence="9">
    <location>
        <begin position="112"/>
        <end position="130"/>
    </location>
</feature>
<comment type="subcellular location">
    <subcellularLocation>
        <location evidence="1 8">Cell membrane</location>
        <topology evidence="1 8">Multi-pass membrane protein</topology>
    </subcellularLocation>
</comment>
<dbReference type="PANTHER" id="PTHR34295">
    <property type="entry name" value="BIOTIN TRANSPORTER BIOY"/>
    <property type="match status" value="1"/>
</dbReference>
<dbReference type="PIRSF" id="PIRSF016661">
    <property type="entry name" value="BioY"/>
    <property type="match status" value="1"/>
</dbReference>
<keyword evidence="4 8" id="KW-1003">Cell membrane</keyword>
<name>D9SUT7_CLOC7</name>
<feature type="transmembrane region" description="Helical" evidence="9">
    <location>
        <begin position="150"/>
        <end position="170"/>
    </location>
</feature>
<keyword evidence="7 8" id="KW-0472">Membrane</keyword>